<dbReference type="CDD" id="cd06262">
    <property type="entry name" value="metallo-hydrolase-like_MBL-fold"/>
    <property type="match status" value="1"/>
</dbReference>
<dbReference type="Gene3D" id="3.60.15.10">
    <property type="entry name" value="Ribonuclease Z/Hydroxyacylglutathione hydrolase-like"/>
    <property type="match status" value="1"/>
</dbReference>
<dbReference type="InterPro" id="IPR001279">
    <property type="entry name" value="Metallo-B-lactamas"/>
</dbReference>
<dbReference type="AlphaFoldDB" id="A0A1N7NRH9"/>
<reference evidence="3" key="1">
    <citation type="submission" date="2017-01" db="EMBL/GenBank/DDBJ databases">
        <authorList>
            <person name="Varghese N."/>
            <person name="Submissions S."/>
        </authorList>
    </citation>
    <scope>NUCLEOTIDE SEQUENCE [LARGE SCALE GENOMIC DNA]</scope>
    <source>
        <strain evidence="3">DSM 45196</strain>
    </source>
</reference>
<sequence>MCQLDRYLKNDESVNGMSKLQIEQMQQGEVDALQFRFNFFGNGFRICVYHVDGLLLETGPRRVRKQMKEFAEVIQPRAIALTHFHEDHSGNAGFLSGQGRIPVWMGRQTAEILSDPPRIPFYRRLVWGSIDPVQGEDRDVIETDRFRLRAVPTPGHAEDHIAWVEEEQGWAFTGDLFLGTRLNYGLREESLTAMAASIRRLLAFPIRTVFCSHAGVVPEGAKSLEKKLDFLDWLREETLRLHRQGAQPGEIASRLLKKTPGLVWFSRGELSPVHLIRTILREEGV</sequence>
<dbReference type="Proteomes" id="UP000186795">
    <property type="component" value="Unassembled WGS sequence"/>
</dbReference>
<dbReference type="Pfam" id="PF00753">
    <property type="entry name" value="Lactamase_B"/>
    <property type="match status" value="1"/>
</dbReference>
<name>A0A1N7NRH9_9BACL</name>
<dbReference type="SMART" id="SM00849">
    <property type="entry name" value="Lactamase_B"/>
    <property type="match status" value="1"/>
</dbReference>
<dbReference type="InterPro" id="IPR050855">
    <property type="entry name" value="NDM-1-like"/>
</dbReference>
<dbReference type="SUPFAM" id="SSF56281">
    <property type="entry name" value="Metallo-hydrolase/oxidoreductase"/>
    <property type="match status" value="1"/>
</dbReference>
<accession>A0A1N7NRH9</accession>
<gene>
    <name evidence="2" type="ORF">SAMN05421790_1107</name>
</gene>
<evidence type="ECO:0000259" key="1">
    <source>
        <dbReference type="SMART" id="SM00849"/>
    </source>
</evidence>
<evidence type="ECO:0000313" key="2">
    <source>
        <dbReference type="EMBL" id="SIT00917.1"/>
    </source>
</evidence>
<dbReference type="InterPro" id="IPR036866">
    <property type="entry name" value="RibonucZ/Hydroxyglut_hydro"/>
</dbReference>
<feature type="domain" description="Metallo-beta-lactamase" evidence="1">
    <location>
        <begin position="45"/>
        <end position="213"/>
    </location>
</feature>
<dbReference type="EMBL" id="FTOD01000010">
    <property type="protein sequence ID" value="SIT00917.1"/>
    <property type="molecule type" value="Genomic_DNA"/>
</dbReference>
<evidence type="ECO:0000313" key="3">
    <source>
        <dbReference type="Proteomes" id="UP000186795"/>
    </source>
</evidence>
<proteinExistence type="predicted"/>
<dbReference type="PANTHER" id="PTHR42951">
    <property type="entry name" value="METALLO-BETA-LACTAMASE DOMAIN-CONTAINING"/>
    <property type="match status" value="1"/>
</dbReference>
<keyword evidence="3" id="KW-1185">Reference proteome</keyword>
<organism evidence="2 3">
    <name type="scientific">Kroppenstedtia eburnea</name>
    <dbReference type="NCBI Taxonomy" id="714067"/>
    <lineage>
        <taxon>Bacteria</taxon>
        <taxon>Bacillati</taxon>
        <taxon>Bacillota</taxon>
        <taxon>Bacilli</taxon>
        <taxon>Bacillales</taxon>
        <taxon>Thermoactinomycetaceae</taxon>
        <taxon>Kroppenstedtia</taxon>
    </lineage>
</organism>
<protein>
    <submittedName>
        <fullName evidence="2">Metallo-beta-lactamase superfamily protein</fullName>
    </submittedName>
</protein>